<accession>B2FM39</accession>
<dbReference type="Proteomes" id="UP000008840">
    <property type="component" value="Chromosome"/>
</dbReference>
<keyword evidence="3" id="KW-1185">Reference proteome</keyword>
<dbReference type="EMBL" id="AM743169">
    <property type="protein sequence ID" value="CAQ45407.1"/>
    <property type="molecule type" value="Genomic_DNA"/>
</dbReference>
<dbReference type="eggNOG" id="ENOG502ZC12">
    <property type="taxonomic scope" value="Bacteria"/>
</dbReference>
<sequence length="147" mass="17307">MEGDAMADRHNPWTIEGVAARFEEAASTGRRLPPVRVQGYFNCWPAFVRKEWESFSADEKVYRPFPPTPDAIDRMLETMRWVQWLEVEQRHLVWMRAKRYGWRDITIRFACDRSTAWRRWQRALEIVATNLNGEGVRPPSKNVGNLG</sequence>
<evidence type="ECO:0000313" key="2">
    <source>
        <dbReference type="EMBL" id="CAQ45407.1"/>
    </source>
</evidence>
<feature type="domain" description="DUF6362" evidence="1">
    <location>
        <begin position="30"/>
        <end position="127"/>
    </location>
</feature>
<dbReference type="InterPro" id="IPR045942">
    <property type="entry name" value="DUF6362"/>
</dbReference>
<evidence type="ECO:0000259" key="1">
    <source>
        <dbReference type="Pfam" id="PF19889"/>
    </source>
</evidence>
<dbReference type="EnsemblBacteria" id="CAQ45407">
    <property type="protein sequence ID" value="CAQ45407"/>
    <property type="gene ID" value="Smlt1883"/>
</dbReference>
<dbReference type="HOGENOM" id="CLU_132099_0_0_6"/>
<reference evidence="2 3" key="1">
    <citation type="journal article" date="2008" name="Genome Biol.">
        <title>The complete genome, comparative and functional analysis of Stenotrophomonas maltophilia reveals an organism heavily shielded by drug resistance determinants.</title>
        <authorList>
            <person name="Crossman L.C."/>
            <person name="Gould V.C."/>
            <person name="Dow J.M."/>
            <person name="Vernikos G.S."/>
            <person name="Okazaki A."/>
            <person name="Sebaihia M."/>
            <person name="Saunders D."/>
            <person name="Arrowsmith C."/>
            <person name="Carver T."/>
            <person name="Peters N."/>
            <person name="Adlem E."/>
            <person name="Kerhornou A."/>
            <person name="Lord A."/>
            <person name="Murphy L."/>
            <person name="Seeger K."/>
            <person name="Squares R."/>
            <person name="Rutter S."/>
            <person name="Quail M.A."/>
            <person name="Rajandream M.A."/>
            <person name="Harris D."/>
            <person name="Churcher C."/>
            <person name="Bentley S.D."/>
            <person name="Parkhill J."/>
            <person name="Thomson N.R."/>
            <person name="Avison M.B."/>
        </authorList>
    </citation>
    <scope>NUCLEOTIDE SEQUENCE [LARGE SCALE GENOMIC DNA]</scope>
    <source>
        <strain evidence="2 3">K279a</strain>
    </source>
</reference>
<gene>
    <name evidence="2" type="ordered locus">Smlt1883</name>
</gene>
<proteinExistence type="predicted"/>
<dbReference type="AlphaFoldDB" id="B2FM39"/>
<dbReference type="Pfam" id="PF19889">
    <property type="entry name" value="DUF6362"/>
    <property type="match status" value="1"/>
</dbReference>
<name>B2FM39_STRMK</name>
<dbReference type="KEGG" id="sml:Smlt1883"/>
<evidence type="ECO:0000313" key="3">
    <source>
        <dbReference type="Proteomes" id="UP000008840"/>
    </source>
</evidence>
<organism evidence="2 3">
    <name type="scientific">Stenotrophomonas maltophilia (strain K279a)</name>
    <dbReference type="NCBI Taxonomy" id="522373"/>
    <lineage>
        <taxon>Bacteria</taxon>
        <taxon>Pseudomonadati</taxon>
        <taxon>Pseudomonadota</taxon>
        <taxon>Gammaproteobacteria</taxon>
        <taxon>Lysobacterales</taxon>
        <taxon>Lysobacteraceae</taxon>
        <taxon>Stenotrophomonas</taxon>
        <taxon>Stenotrophomonas maltophilia group</taxon>
    </lineage>
</organism>
<protein>
    <recommendedName>
        <fullName evidence="1">DUF6362 domain-containing protein</fullName>
    </recommendedName>
</protein>